<dbReference type="Pfam" id="PF12697">
    <property type="entry name" value="Abhydrolase_6"/>
    <property type="match status" value="1"/>
</dbReference>
<dbReference type="RefSeq" id="XP_040733108.1">
    <property type="nucleotide sequence ID" value="XM_040876988.1"/>
</dbReference>
<evidence type="ECO:0000313" key="2">
    <source>
        <dbReference type="EMBL" id="RAO68592.1"/>
    </source>
</evidence>
<dbReference type="InterPro" id="IPR029058">
    <property type="entry name" value="AB_hydrolase_fold"/>
</dbReference>
<protein>
    <recommendedName>
        <fullName evidence="1">AB hydrolase-1 domain-containing protein</fullName>
    </recommendedName>
</protein>
<comment type="caution">
    <text evidence="2">The sequence shown here is derived from an EMBL/GenBank/DDBJ whole genome shotgun (WGS) entry which is preliminary data.</text>
</comment>
<evidence type="ECO:0000259" key="1">
    <source>
        <dbReference type="Pfam" id="PF12697"/>
    </source>
</evidence>
<keyword evidence="3" id="KW-1185">Reference proteome</keyword>
<accession>A0A364KYG4</accession>
<gene>
    <name evidence="2" type="ORF">BHQ10_004604</name>
</gene>
<dbReference type="SUPFAM" id="SSF53474">
    <property type="entry name" value="alpha/beta-Hydrolases"/>
    <property type="match status" value="1"/>
</dbReference>
<evidence type="ECO:0000313" key="3">
    <source>
        <dbReference type="Proteomes" id="UP000249363"/>
    </source>
</evidence>
<name>A0A364KYG4_TALAM</name>
<dbReference type="EMBL" id="MIKG01000008">
    <property type="protein sequence ID" value="RAO68592.1"/>
    <property type="molecule type" value="Genomic_DNA"/>
</dbReference>
<sequence length="232" mass="25008">MTDKAPVVKPTIVFVHGAWHTADCWSLVTTQLKKYGYSSQAIQLPSAGGDLATTVQDDAAHIRKTTSELVAAGAKGLLKKDREAELKKGGINSIVYVAAFLLPLDASLKSFLGDLAPWIIFEGEKMTIINADRIFYNDLPESGMDTLISSLKHQSKASFFTPLTYAAYQDVPVSYLLCENDNAIPFQAQQAMVGIGGPNVASHICAAGHMPMIQMPERVVNVIREAAGEVVA</sequence>
<dbReference type="PANTHER" id="PTHR37017:SF11">
    <property type="entry name" value="ESTERASE_LIPASE_THIOESTERASE DOMAIN-CONTAINING PROTEIN"/>
    <property type="match status" value="1"/>
</dbReference>
<feature type="domain" description="AB hydrolase-1" evidence="1">
    <location>
        <begin position="12"/>
        <end position="221"/>
    </location>
</feature>
<dbReference type="InterPro" id="IPR052897">
    <property type="entry name" value="Sec-Metab_Biosynth_Hydrolase"/>
</dbReference>
<reference evidence="2 3" key="1">
    <citation type="journal article" date="2017" name="Biotechnol. Biofuels">
        <title>Differential beta-glucosidase expression as a function of carbon source availability in Talaromyces amestolkiae: a genomic and proteomic approach.</title>
        <authorList>
            <person name="de Eugenio L.I."/>
            <person name="Mendez-Liter J.A."/>
            <person name="Nieto-Dominguez M."/>
            <person name="Alonso L."/>
            <person name="Gil-Munoz J."/>
            <person name="Barriuso J."/>
            <person name="Prieto A."/>
            <person name="Martinez M.J."/>
        </authorList>
    </citation>
    <scope>NUCLEOTIDE SEQUENCE [LARGE SCALE GENOMIC DNA]</scope>
    <source>
        <strain evidence="2 3">CIB</strain>
    </source>
</reference>
<dbReference type="AlphaFoldDB" id="A0A364KYG4"/>
<dbReference type="OrthoDB" id="1263307at2759"/>
<organism evidence="2 3">
    <name type="scientific">Talaromyces amestolkiae</name>
    <dbReference type="NCBI Taxonomy" id="1196081"/>
    <lineage>
        <taxon>Eukaryota</taxon>
        <taxon>Fungi</taxon>
        <taxon>Dikarya</taxon>
        <taxon>Ascomycota</taxon>
        <taxon>Pezizomycotina</taxon>
        <taxon>Eurotiomycetes</taxon>
        <taxon>Eurotiomycetidae</taxon>
        <taxon>Eurotiales</taxon>
        <taxon>Trichocomaceae</taxon>
        <taxon>Talaromyces</taxon>
        <taxon>Talaromyces sect. Talaromyces</taxon>
    </lineage>
</organism>
<proteinExistence type="predicted"/>
<dbReference type="Gene3D" id="3.40.50.1820">
    <property type="entry name" value="alpha/beta hydrolase"/>
    <property type="match status" value="2"/>
</dbReference>
<dbReference type="InterPro" id="IPR000073">
    <property type="entry name" value="AB_hydrolase_1"/>
</dbReference>
<dbReference type="PANTHER" id="PTHR37017">
    <property type="entry name" value="AB HYDROLASE-1 DOMAIN-CONTAINING PROTEIN-RELATED"/>
    <property type="match status" value="1"/>
</dbReference>
<dbReference type="GeneID" id="63793820"/>
<dbReference type="Proteomes" id="UP000249363">
    <property type="component" value="Unassembled WGS sequence"/>
</dbReference>